<evidence type="ECO:0000256" key="2">
    <source>
        <dbReference type="PIRNR" id="PIRNR002070"/>
    </source>
</evidence>
<evidence type="ECO:0000313" key="4">
    <source>
        <dbReference type="EMBL" id="PWN90278.1"/>
    </source>
</evidence>
<accession>A0A316YNP3</accession>
<dbReference type="AlphaFoldDB" id="A0A316YNP3"/>
<dbReference type="InterPro" id="IPR000424">
    <property type="entry name" value="Primosome_PriB/ssb"/>
</dbReference>
<dbReference type="PIRSF" id="PIRSF002070">
    <property type="entry name" value="SSB"/>
    <property type="match status" value="1"/>
</dbReference>
<keyword evidence="2" id="KW-0496">Mitochondrion</keyword>
<dbReference type="Pfam" id="PF00436">
    <property type="entry name" value="SSB"/>
    <property type="match status" value="1"/>
</dbReference>
<organism evidence="4 5">
    <name type="scientific">Acaromyces ingoldii</name>
    <dbReference type="NCBI Taxonomy" id="215250"/>
    <lineage>
        <taxon>Eukaryota</taxon>
        <taxon>Fungi</taxon>
        <taxon>Dikarya</taxon>
        <taxon>Basidiomycota</taxon>
        <taxon>Ustilaginomycotina</taxon>
        <taxon>Exobasidiomycetes</taxon>
        <taxon>Exobasidiales</taxon>
        <taxon>Cryptobasidiaceae</taxon>
        <taxon>Acaromyces</taxon>
    </lineage>
</organism>
<dbReference type="STRING" id="215250.A0A316YNP3"/>
<dbReference type="RefSeq" id="XP_025377476.1">
    <property type="nucleotide sequence ID" value="XM_025521632.1"/>
</dbReference>
<proteinExistence type="predicted"/>
<protein>
    <recommendedName>
        <fullName evidence="2">Single-stranded DNA-binding protein</fullName>
    </recommendedName>
</protein>
<evidence type="ECO:0000256" key="1">
    <source>
        <dbReference type="ARBA" id="ARBA00023125"/>
    </source>
</evidence>
<keyword evidence="1 2" id="KW-0238">DNA-binding</keyword>
<dbReference type="Gene3D" id="2.40.50.140">
    <property type="entry name" value="Nucleic acid-binding proteins"/>
    <property type="match status" value="1"/>
</dbReference>
<dbReference type="SUPFAM" id="SSF50249">
    <property type="entry name" value="Nucleic acid-binding proteins"/>
    <property type="match status" value="1"/>
</dbReference>
<reference evidence="4" key="1">
    <citation type="journal article" date="2018" name="Mol. Biol. Evol.">
        <title>Broad Genomic Sampling Reveals a Smut Pathogenic Ancestry of the Fungal Clade Ustilaginomycotina.</title>
        <authorList>
            <person name="Kijpornyongpan T."/>
            <person name="Mondo S.J."/>
            <person name="Barry K."/>
            <person name="Sandor L."/>
            <person name="Lee J."/>
            <person name="Lipzen A."/>
            <person name="Pangilinan J."/>
            <person name="LaButti K."/>
            <person name="Hainaut M."/>
            <person name="Henrissat B."/>
            <person name="Grigoriev I.V."/>
            <person name="Spatafora J.W."/>
            <person name="Aime M.C."/>
        </authorList>
    </citation>
    <scope>NUCLEOTIDE SEQUENCE [LARGE SCALE GENOMIC DNA]</scope>
    <source>
        <strain evidence="4">MCA 4198</strain>
    </source>
</reference>
<dbReference type="InParanoid" id="A0A316YNP3"/>
<dbReference type="CDD" id="cd04496">
    <property type="entry name" value="SSB_OBF"/>
    <property type="match status" value="1"/>
</dbReference>
<comment type="subcellular location">
    <subcellularLocation>
        <location evidence="2">Mitochondrion</location>
    </subcellularLocation>
</comment>
<dbReference type="EMBL" id="KZ819636">
    <property type="protein sequence ID" value="PWN90278.1"/>
    <property type="molecule type" value="Genomic_DNA"/>
</dbReference>
<dbReference type="OrthoDB" id="1078367at2759"/>
<dbReference type="FunCoup" id="A0A316YNP3">
    <property type="interactions" value="25"/>
</dbReference>
<dbReference type="GO" id="GO:0006260">
    <property type="term" value="P:DNA replication"/>
    <property type="evidence" value="ECO:0007669"/>
    <property type="project" value="InterPro"/>
</dbReference>
<keyword evidence="5" id="KW-1185">Reference proteome</keyword>
<dbReference type="Proteomes" id="UP000245768">
    <property type="component" value="Unassembled WGS sequence"/>
</dbReference>
<feature type="region of interest" description="Disordered" evidence="3">
    <location>
        <begin position="61"/>
        <end position="81"/>
    </location>
</feature>
<dbReference type="InterPro" id="IPR011344">
    <property type="entry name" value="ssDNA-bd"/>
</dbReference>
<sequence>MSFARAITNVMRPQASASRAFSTSSARLDMSRIQLIGRLVADPEVRTTRAGKDYIRYAVATTDPLGPPAEDGERPPPTTSFHNIFAFGEGPVSRLTNIKKGTLVYVEADFKVQRNPTESADGIASTNILVQHRSMNVISRPKTPEA</sequence>
<gene>
    <name evidence="4" type="ORF">FA10DRAFT_266775</name>
</gene>
<dbReference type="GO" id="GO:0005739">
    <property type="term" value="C:mitochondrion"/>
    <property type="evidence" value="ECO:0007669"/>
    <property type="project" value="UniProtKB-SubCell"/>
</dbReference>
<evidence type="ECO:0000256" key="3">
    <source>
        <dbReference type="SAM" id="MobiDB-lite"/>
    </source>
</evidence>
<name>A0A316YNP3_9BASI</name>
<dbReference type="GO" id="GO:0003697">
    <property type="term" value="F:single-stranded DNA binding"/>
    <property type="evidence" value="ECO:0007669"/>
    <property type="project" value="InterPro"/>
</dbReference>
<evidence type="ECO:0000313" key="5">
    <source>
        <dbReference type="Proteomes" id="UP000245768"/>
    </source>
</evidence>
<dbReference type="PROSITE" id="PS50935">
    <property type="entry name" value="SSB"/>
    <property type="match status" value="1"/>
</dbReference>
<dbReference type="InterPro" id="IPR012340">
    <property type="entry name" value="NA-bd_OB-fold"/>
</dbReference>
<dbReference type="GeneID" id="37043548"/>